<feature type="region of interest" description="Disordered" evidence="1">
    <location>
        <begin position="1"/>
        <end position="49"/>
    </location>
</feature>
<organism evidence="2 3">
    <name type="scientific">Gordonia phage Pupper</name>
    <dbReference type="NCBI Taxonomy" id="2571249"/>
    <lineage>
        <taxon>Viruses</taxon>
        <taxon>Duplodnaviria</taxon>
        <taxon>Heunggongvirae</taxon>
        <taxon>Uroviricota</taxon>
        <taxon>Caudoviricetes</taxon>
        <taxon>Puppervirus</taxon>
        <taxon>Puppervirus Pupper</taxon>
    </lineage>
</organism>
<evidence type="ECO:0000256" key="1">
    <source>
        <dbReference type="SAM" id="MobiDB-lite"/>
    </source>
</evidence>
<feature type="region of interest" description="Disordered" evidence="1">
    <location>
        <begin position="254"/>
        <end position="273"/>
    </location>
</feature>
<accession>A0A4Y6ETH1</accession>
<name>A0A4Y6ETH1_9CAUD</name>
<gene>
    <name evidence="2" type="primary">118</name>
    <name evidence="2" type="ORF">SEA_PUPPER_118</name>
</gene>
<sequence length="304" mass="34215">MSDPVVPDPTVDPDLAPPQPQQTRRVVGEPVATESEAEAAPEEEKVTTLTEEERRDLQMLMTCGRRLKTIDVLGHKVKIQTLKSGDEMRIGLYTKPHLGSQGFSRAYQVGVCAAGIIDVDGTPLYSALSQSEDEDAEHVFAKRVELLEDYYAVALSKIYDEIMTLEVEFAKLADKLGKTVWLDGLSEFSIGLAFSQGLLTQKSLNSFQHWALRYHKQMERRDHVDEVETTLRKQSYYLNPMHYLAMHPELADEALASGGPLPGPPESDDIPVNDLDEIDRYWETIDENRSMSGMELFGRDEGWL</sequence>
<dbReference type="GeneID" id="64766136"/>
<dbReference type="KEGG" id="vg:64766136"/>
<keyword evidence="3" id="KW-1185">Reference proteome</keyword>
<protein>
    <submittedName>
        <fullName evidence="2">Tail assembly chaperone</fullName>
    </submittedName>
</protein>
<evidence type="ECO:0000313" key="3">
    <source>
        <dbReference type="Proteomes" id="UP000318375"/>
    </source>
</evidence>
<dbReference type="EMBL" id="MK977695">
    <property type="protein sequence ID" value="QDF18604.1"/>
    <property type="molecule type" value="Genomic_DNA"/>
</dbReference>
<dbReference type="Proteomes" id="UP000318375">
    <property type="component" value="Segment"/>
</dbReference>
<evidence type="ECO:0000313" key="2">
    <source>
        <dbReference type="EMBL" id="QDF18604.1"/>
    </source>
</evidence>
<proteinExistence type="predicted"/>
<reference evidence="2 3" key="1">
    <citation type="submission" date="2019-05" db="EMBL/GenBank/DDBJ databases">
        <authorList>
            <person name="Pope W.H."/>
            <person name="Garlena R.A."/>
            <person name="Russell D.A."/>
            <person name="Jacobs-Sera D."/>
            <person name="Hatfull G.F."/>
        </authorList>
    </citation>
    <scope>NUCLEOTIDE SEQUENCE [LARGE SCALE GENOMIC DNA]</scope>
</reference>
<dbReference type="RefSeq" id="YP_010058905.1">
    <property type="nucleotide sequence ID" value="NC_054723.1"/>
</dbReference>
<feature type="compositionally biased region" description="Low complexity" evidence="1">
    <location>
        <begin position="1"/>
        <end position="14"/>
    </location>
</feature>